<keyword evidence="4" id="KW-1185">Reference proteome</keyword>
<feature type="transmembrane region" description="Helical" evidence="1">
    <location>
        <begin position="6"/>
        <end position="26"/>
    </location>
</feature>
<dbReference type="EMBL" id="BMKC01000002">
    <property type="protein sequence ID" value="GGA80924.1"/>
    <property type="molecule type" value="Genomic_DNA"/>
</dbReference>
<gene>
    <name evidence="3" type="ORF">GCM10011521_19070</name>
</gene>
<reference evidence="4" key="1">
    <citation type="journal article" date="2019" name="Int. J. Syst. Evol. Microbiol.">
        <title>The Global Catalogue of Microorganisms (GCM) 10K type strain sequencing project: providing services to taxonomists for standard genome sequencing and annotation.</title>
        <authorList>
            <consortium name="The Broad Institute Genomics Platform"/>
            <consortium name="The Broad Institute Genome Sequencing Center for Infectious Disease"/>
            <person name="Wu L."/>
            <person name="Ma J."/>
        </authorList>
    </citation>
    <scope>NUCLEOTIDE SEQUENCE [LARGE SCALE GENOMIC DNA]</scope>
    <source>
        <strain evidence="4">CGMCC 1.15905</strain>
    </source>
</reference>
<comment type="caution">
    <text evidence="3">The sequence shown here is derived from an EMBL/GenBank/DDBJ whole genome shotgun (WGS) entry which is preliminary data.</text>
</comment>
<proteinExistence type="predicted"/>
<evidence type="ECO:0000313" key="4">
    <source>
        <dbReference type="Proteomes" id="UP000623419"/>
    </source>
</evidence>
<dbReference type="PANTHER" id="PTHR34978">
    <property type="entry name" value="POSSIBLE SENSOR-TRANSDUCER PROTEIN BLAR"/>
    <property type="match status" value="1"/>
</dbReference>
<dbReference type="Proteomes" id="UP000623419">
    <property type="component" value="Unassembled WGS sequence"/>
</dbReference>
<organism evidence="3 4">
    <name type="scientific">Arenimonas soli</name>
    <dbReference type="NCBI Taxonomy" id="2269504"/>
    <lineage>
        <taxon>Bacteria</taxon>
        <taxon>Pseudomonadati</taxon>
        <taxon>Pseudomonadota</taxon>
        <taxon>Gammaproteobacteria</taxon>
        <taxon>Lysobacterales</taxon>
        <taxon>Lysobacteraceae</taxon>
        <taxon>Arenimonas</taxon>
    </lineage>
</organism>
<dbReference type="RefSeq" id="WP_188663544.1">
    <property type="nucleotide sequence ID" value="NZ_BMKC01000002.1"/>
</dbReference>
<keyword evidence="1" id="KW-0472">Membrane</keyword>
<keyword evidence="1" id="KW-0812">Transmembrane</keyword>
<keyword evidence="1" id="KW-1133">Transmembrane helix</keyword>
<dbReference type="InterPro" id="IPR008756">
    <property type="entry name" value="Peptidase_M56"/>
</dbReference>
<accession>A0ABQ1HL14</accession>
<evidence type="ECO:0000259" key="2">
    <source>
        <dbReference type="Pfam" id="PF05569"/>
    </source>
</evidence>
<feature type="domain" description="Peptidase M56" evidence="2">
    <location>
        <begin position="144"/>
        <end position="339"/>
    </location>
</feature>
<dbReference type="CDD" id="cd07341">
    <property type="entry name" value="M56_BlaR1_MecR1_like"/>
    <property type="match status" value="1"/>
</dbReference>
<sequence length="784" mass="83506">MNAIDLVLSWLLTLALHATVLLSLAWGLQRLGALRHPGWRELAWRGALFGALLSSVLATAAPALPALDEWARRPAPPTAQAVSAAPAADKRPDPTRALRATLPGETGLPRILARQGAAAADAPGTVETSFASSPESWQVPGPLAATLVLAWLLGGLPVAMRLGRQAWALRRWTRGQPGVAPRAGSRLPALANGLGRALALKCLPRLRLVEGLASPMLLPGRRLLLPAWVDDLSQQQQRALLAHELAHLQRRDPAWRLAQRLAVLPLYFHPLAWLALRRLEALAEDACDERAAALCGSGRPLAECLAACLVRGAAPQTITPTLAVAMAAEPGPVVRRVRNLLEETPMRRPIPASIRRTALVAGLAAALALPGLAITSAGSPAHAAGLFDGLFNGTAHTSFNGKSRYVHRNSLTGLRMEMSLRGDVAFTDAEDDIASMAAGSAFELSIKRAGVERSLRVTPGNGGLERDYRVGGEKRPFDAAARAWLAESLPQLLRETGIQAQARGGRILARGGVDALMADIDKIENDHARGLYLGVLFENAKLDEASLARALALAGKMATDYELRRVLQAALDSQALTASGQAQLLQAAAKIGSDYEQAQLLAHMARSQPLQGTVLSAWQAALATIGSDYEQRQVLSALLARNEPAATRVALEGARGIGSDYEARTVLQQAIGMVRNDADTRRAWFKVLADIGSDYEQRQALEALLDGGVVDVELADDVLASLRNVGSGHEAAQVLRRLAAVMPADQGLLERYRAAARRLSDHERGQAERALDRFALAGADQSGT</sequence>
<dbReference type="Pfam" id="PF05569">
    <property type="entry name" value="Peptidase_M56"/>
    <property type="match status" value="1"/>
</dbReference>
<name>A0ABQ1HL14_9GAMM</name>
<dbReference type="InterPro" id="IPR052173">
    <property type="entry name" value="Beta-lactam_resp_regulator"/>
</dbReference>
<evidence type="ECO:0000256" key="1">
    <source>
        <dbReference type="SAM" id="Phobius"/>
    </source>
</evidence>
<dbReference type="PANTHER" id="PTHR34978:SF3">
    <property type="entry name" value="SLR0241 PROTEIN"/>
    <property type="match status" value="1"/>
</dbReference>
<protein>
    <recommendedName>
        <fullName evidence="2">Peptidase M56 domain-containing protein</fullName>
    </recommendedName>
</protein>
<evidence type="ECO:0000313" key="3">
    <source>
        <dbReference type="EMBL" id="GGA80924.1"/>
    </source>
</evidence>